<feature type="compositionally biased region" description="Low complexity" evidence="1">
    <location>
        <begin position="316"/>
        <end position="330"/>
    </location>
</feature>
<evidence type="ECO:0000313" key="3">
    <source>
        <dbReference type="EMBL" id="KAE8145129.1"/>
    </source>
</evidence>
<keyword evidence="2" id="KW-1133">Transmembrane helix</keyword>
<feature type="compositionally biased region" description="Low complexity" evidence="1">
    <location>
        <begin position="339"/>
        <end position="354"/>
    </location>
</feature>
<protein>
    <submittedName>
        <fullName evidence="3">Uncharacterized protein</fullName>
    </submittedName>
</protein>
<keyword evidence="2" id="KW-0472">Membrane</keyword>
<dbReference type="OrthoDB" id="4492972at2759"/>
<feature type="region of interest" description="Disordered" evidence="1">
    <location>
        <begin position="127"/>
        <end position="146"/>
    </location>
</feature>
<organism evidence="3 4">
    <name type="scientific">Aspergillus avenaceus</name>
    <dbReference type="NCBI Taxonomy" id="36643"/>
    <lineage>
        <taxon>Eukaryota</taxon>
        <taxon>Fungi</taxon>
        <taxon>Dikarya</taxon>
        <taxon>Ascomycota</taxon>
        <taxon>Pezizomycotina</taxon>
        <taxon>Eurotiomycetes</taxon>
        <taxon>Eurotiomycetidae</taxon>
        <taxon>Eurotiales</taxon>
        <taxon>Aspergillaceae</taxon>
        <taxon>Aspergillus</taxon>
        <taxon>Aspergillus subgen. Circumdati</taxon>
    </lineage>
</organism>
<reference evidence="3 4" key="1">
    <citation type="submission" date="2019-04" db="EMBL/GenBank/DDBJ databases">
        <title>Friends and foes A comparative genomics study of 23 Aspergillus species from section Flavi.</title>
        <authorList>
            <consortium name="DOE Joint Genome Institute"/>
            <person name="Kjaerbolling I."/>
            <person name="Vesth T."/>
            <person name="Frisvad J.C."/>
            <person name="Nybo J.L."/>
            <person name="Theobald S."/>
            <person name="Kildgaard S."/>
            <person name="Isbrandt T."/>
            <person name="Kuo A."/>
            <person name="Sato A."/>
            <person name="Lyhne E.K."/>
            <person name="Kogle M.E."/>
            <person name="Wiebenga A."/>
            <person name="Kun R.S."/>
            <person name="Lubbers R.J."/>
            <person name="Makela M.R."/>
            <person name="Barry K."/>
            <person name="Chovatia M."/>
            <person name="Clum A."/>
            <person name="Daum C."/>
            <person name="Haridas S."/>
            <person name="He G."/>
            <person name="LaButti K."/>
            <person name="Lipzen A."/>
            <person name="Mondo S."/>
            <person name="Riley R."/>
            <person name="Salamov A."/>
            <person name="Simmons B.A."/>
            <person name="Magnuson J.K."/>
            <person name="Henrissat B."/>
            <person name="Mortensen U.H."/>
            <person name="Larsen T.O."/>
            <person name="Devries R.P."/>
            <person name="Grigoriev I.V."/>
            <person name="Machida M."/>
            <person name="Baker S.E."/>
            <person name="Andersen M.R."/>
        </authorList>
    </citation>
    <scope>NUCLEOTIDE SEQUENCE [LARGE SCALE GENOMIC DNA]</scope>
    <source>
        <strain evidence="3 4">IBT 18842</strain>
    </source>
</reference>
<dbReference type="EMBL" id="ML742383">
    <property type="protein sequence ID" value="KAE8145129.1"/>
    <property type="molecule type" value="Genomic_DNA"/>
</dbReference>
<evidence type="ECO:0000256" key="2">
    <source>
        <dbReference type="SAM" id="Phobius"/>
    </source>
</evidence>
<name>A0A5N6TG76_ASPAV</name>
<keyword evidence="4" id="KW-1185">Reference proteome</keyword>
<sequence length="398" mass="43468">MSTTAFITLPFLALISIPLAISAYFTICFSALALFLRLSIIYIELCYAIIANYFVIPTSNTSSLLNFAPSEPTTPAAVTTPKRRSFDHGKTVYFSGSHYRQSLPISRSQSRPGRGLRRNSMQFEEPIDQDCVLPDDGDQNQREETRNDAFYPSLRGFLSLISGDERRDFEGVGGWRCWASSSRLYGHHSLSISSSSSGSVSEEADERAWLSINNRLELPSQPFPMRNSHEVPEHSQPWTHQQVIPGSSGDSRSPHHRRSATTSILSSLNARTSNLAPLPPPARTEPHTLGNRPSTVSLRSSSQQSVNGLVPAITGSPRSSSYAFSPSDPSGGYFISQPSSGTSSGTSSGATTPGKATAFEEMASPRAMNISMSQYLAGMKYRRRSMSGPNSGARVWRQ</sequence>
<feature type="compositionally biased region" description="Polar residues" evidence="1">
    <location>
        <begin position="236"/>
        <end position="251"/>
    </location>
</feature>
<dbReference type="AlphaFoldDB" id="A0A5N6TG76"/>
<proteinExistence type="predicted"/>
<accession>A0A5N6TG76</accession>
<feature type="compositionally biased region" description="Polar residues" evidence="1">
    <location>
        <begin position="260"/>
        <end position="275"/>
    </location>
</feature>
<evidence type="ECO:0000256" key="1">
    <source>
        <dbReference type="SAM" id="MobiDB-lite"/>
    </source>
</evidence>
<feature type="region of interest" description="Disordered" evidence="1">
    <location>
        <begin position="220"/>
        <end position="354"/>
    </location>
</feature>
<feature type="compositionally biased region" description="Low complexity" evidence="1">
    <location>
        <begin position="294"/>
        <end position="306"/>
    </location>
</feature>
<feature type="transmembrane region" description="Helical" evidence="2">
    <location>
        <begin position="34"/>
        <end position="56"/>
    </location>
</feature>
<keyword evidence="2" id="KW-0812">Transmembrane</keyword>
<evidence type="ECO:0000313" key="4">
    <source>
        <dbReference type="Proteomes" id="UP000325780"/>
    </source>
</evidence>
<feature type="compositionally biased region" description="Acidic residues" evidence="1">
    <location>
        <begin position="127"/>
        <end position="138"/>
    </location>
</feature>
<gene>
    <name evidence="3" type="ORF">BDV25DRAFT_77006</name>
</gene>
<dbReference type="Proteomes" id="UP000325780">
    <property type="component" value="Unassembled WGS sequence"/>
</dbReference>
<feature type="transmembrane region" description="Helical" evidence="2">
    <location>
        <begin position="6"/>
        <end position="27"/>
    </location>
</feature>